<gene>
    <name evidence="1" type="ORF">K4L44_07710</name>
</gene>
<name>A0AC61NIZ1_9BACT</name>
<keyword evidence="2" id="KW-1185">Reference proteome</keyword>
<reference evidence="1" key="1">
    <citation type="submission" date="2021-08" db="EMBL/GenBank/DDBJ databases">
        <title>Novel anaerobic bacterium isolated from sea squirt in East Sea, Republic of Korea.</title>
        <authorList>
            <person name="Nguyen T.H."/>
            <person name="Li Z."/>
            <person name="Lee Y.-J."/>
            <person name="Ko J."/>
            <person name="Kim S.-G."/>
        </authorList>
    </citation>
    <scope>NUCLEOTIDE SEQUENCE</scope>
    <source>
        <strain evidence="1">KCTC 25031</strain>
    </source>
</reference>
<accession>A0AC61NIZ1</accession>
<proteinExistence type="predicted"/>
<sequence length="340" mass="40906">MSSNKHANIRYNVLDRCFRDYKRKYFWQDLLKECNKELELENGCEGIKRRQLLADIKFMESEQGWNIPLARFREDRKVYYRYSDMDFSIAKRDLNPSEITQLGEILTVLSRFKGMPKTNWLEELKVRLEDTFLVKSSSKESVSFDENEHLRGLDYFGDLFQAISREHVLSVLYREYEKAEVEKLEVHPWFLKQYNNRWFLLGYVKNKDRMWNLPLDRILSYERIEVPYITNESISMSDYYKNVVGVTVYKDAPVEHIVAKVNMKSWNYIESKPIHSSQKLLKCNGDYVLFSLDVSLNYEVRQHLFYYMDSLELLEPAFLREEFKERIDKMHDSYHGEVDL</sequence>
<dbReference type="Proteomes" id="UP000826212">
    <property type="component" value="Chromosome"/>
</dbReference>
<evidence type="ECO:0000313" key="2">
    <source>
        <dbReference type="Proteomes" id="UP000826212"/>
    </source>
</evidence>
<protein>
    <submittedName>
        <fullName evidence="1">WYL domain-containing protein</fullName>
    </submittedName>
</protein>
<evidence type="ECO:0000313" key="1">
    <source>
        <dbReference type="EMBL" id="QZE15708.1"/>
    </source>
</evidence>
<dbReference type="EMBL" id="CP081303">
    <property type="protein sequence ID" value="QZE15708.1"/>
    <property type="molecule type" value="Genomic_DNA"/>
</dbReference>
<organism evidence="1 2">
    <name type="scientific">Halosquirtibacter laminarini</name>
    <dbReference type="NCBI Taxonomy" id="3374600"/>
    <lineage>
        <taxon>Bacteria</taxon>
        <taxon>Pseudomonadati</taxon>
        <taxon>Bacteroidota</taxon>
        <taxon>Bacteroidia</taxon>
        <taxon>Marinilabiliales</taxon>
        <taxon>Prolixibacteraceae</taxon>
        <taxon>Halosquirtibacter</taxon>
    </lineage>
</organism>